<dbReference type="SUPFAM" id="SSF47336">
    <property type="entry name" value="ACP-like"/>
    <property type="match status" value="1"/>
</dbReference>
<dbReference type="GO" id="GO:0031177">
    <property type="term" value="F:phosphopantetheine binding"/>
    <property type="evidence" value="ECO:0007669"/>
    <property type="project" value="InterPro"/>
</dbReference>
<dbReference type="Pfam" id="PF00550">
    <property type="entry name" value="PP-binding"/>
    <property type="match status" value="1"/>
</dbReference>
<evidence type="ECO:0000313" key="5">
    <source>
        <dbReference type="Proteomes" id="UP000620559"/>
    </source>
</evidence>
<accession>A0A8J7F918</accession>
<dbReference type="SMART" id="SM01294">
    <property type="entry name" value="PKS_PP_betabranch"/>
    <property type="match status" value="1"/>
</dbReference>
<dbReference type="AlphaFoldDB" id="A0A8J7F918"/>
<dbReference type="Gene3D" id="1.10.1200.10">
    <property type="entry name" value="ACP-like"/>
    <property type="match status" value="1"/>
</dbReference>
<evidence type="ECO:0000256" key="2">
    <source>
        <dbReference type="ARBA" id="ARBA00022553"/>
    </source>
</evidence>
<dbReference type="EMBL" id="JADEWL010000006">
    <property type="protein sequence ID" value="MBE9211733.1"/>
    <property type="molecule type" value="Genomic_DNA"/>
</dbReference>
<dbReference type="PROSITE" id="PS00012">
    <property type="entry name" value="PHOSPHOPANTETHEINE"/>
    <property type="match status" value="1"/>
</dbReference>
<evidence type="ECO:0000256" key="1">
    <source>
        <dbReference type="ARBA" id="ARBA00022450"/>
    </source>
</evidence>
<dbReference type="InterPro" id="IPR036736">
    <property type="entry name" value="ACP-like_sf"/>
</dbReference>
<sequence>MINDTKNQVNTGLIKLAEADIKAWLVSYLAEILEISQEEIDTKIPFNRYGMDSSATVGLAGDLENWLEQELDAALIYDYPTIEALTQHLASLSKSYAKNLRQRD</sequence>
<dbReference type="InterPro" id="IPR009081">
    <property type="entry name" value="PP-bd_ACP"/>
</dbReference>
<reference evidence="4" key="1">
    <citation type="submission" date="2020-10" db="EMBL/GenBank/DDBJ databases">
        <authorList>
            <person name="Castelo-Branco R."/>
            <person name="Eusebio N."/>
            <person name="Adriana R."/>
            <person name="Vieira A."/>
            <person name="Brugerolle De Fraissinette N."/>
            <person name="Rezende De Castro R."/>
            <person name="Schneider M.P."/>
            <person name="Vasconcelos V."/>
            <person name="Leao P.N."/>
        </authorList>
    </citation>
    <scope>NUCLEOTIDE SEQUENCE</scope>
    <source>
        <strain evidence="4">LEGE 06105</strain>
    </source>
</reference>
<gene>
    <name evidence="4" type="ORF">IQ247_03205</name>
</gene>
<protein>
    <submittedName>
        <fullName evidence="4">Acyl carrier protein</fullName>
    </submittedName>
</protein>
<keyword evidence="2" id="KW-0597">Phosphoprotein</keyword>
<keyword evidence="1" id="KW-0596">Phosphopantetheine</keyword>
<feature type="domain" description="Carrier" evidence="3">
    <location>
        <begin position="16"/>
        <end position="93"/>
    </location>
</feature>
<dbReference type="PROSITE" id="PS50075">
    <property type="entry name" value="CARRIER"/>
    <property type="match status" value="1"/>
</dbReference>
<name>A0A8J7F918_9CYAN</name>
<evidence type="ECO:0000259" key="3">
    <source>
        <dbReference type="PROSITE" id="PS50075"/>
    </source>
</evidence>
<comment type="caution">
    <text evidence="4">The sequence shown here is derived from an EMBL/GenBank/DDBJ whole genome shotgun (WGS) entry which is preliminary data.</text>
</comment>
<evidence type="ECO:0000313" key="4">
    <source>
        <dbReference type="EMBL" id="MBE9211733.1"/>
    </source>
</evidence>
<dbReference type="Proteomes" id="UP000620559">
    <property type="component" value="Unassembled WGS sequence"/>
</dbReference>
<proteinExistence type="predicted"/>
<organism evidence="4 5">
    <name type="scientific">Plectonema cf. radiosum LEGE 06105</name>
    <dbReference type="NCBI Taxonomy" id="945769"/>
    <lineage>
        <taxon>Bacteria</taxon>
        <taxon>Bacillati</taxon>
        <taxon>Cyanobacteriota</taxon>
        <taxon>Cyanophyceae</taxon>
        <taxon>Oscillatoriophycideae</taxon>
        <taxon>Oscillatoriales</taxon>
        <taxon>Microcoleaceae</taxon>
        <taxon>Plectonema</taxon>
    </lineage>
</organism>
<dbReference type="SMART" id="SM00823">
    <property type="entry name" value="PKS_PP"/>
    <property type="match status" value="1"/>
</dbReference>
<dbReference type="InterPro" id="IPR020806">
    <property type="entry name" value="PKS_PP-bd"/>
</dbReference>
<dbReference type="InterPro" id="IPR006162">
    <property type="entry name" value="Ppantetheine_attach_site"/>
</dbReference>
<keyword evidence="5" id="KW-1185">Reference proteome</keyword>